<reference evidence="1 2" key="1">
    <citation type="journal article" date="2011" name="Science">
        <title>The ecoresponsive genome of Daphnia pulex.</title>
        <authorList>
            <person name="Colbourne J.K."/>
            <person name="Pfrender M.E."/>
            <person name="Gilbert D."/>
            <person name="Thomas W.K."/>
            <person name="Tucker A."/>
            <person name="Oakley T.H."/>
            <person name="Tokishita S."/>
            <person name="Aerts A."/>
            <person name="Arnold G.J."/>
            <person name="Basu M.K."/>
            <person name="Bauer D.J."/>
            <person name="Caceres C.E."/>
            <person name="Carmel L."/>
            <person name="Casola C."/>
            <person name="Choi J.H."/>
            <person name="Detter J.C."/>
            <person name="Dong Q."/>
            <person name="Dusheyko S."/>
            <person name="Eads B.D."/>
            <person name="Frohlich T."/>
            <person name="Geiler-Samerotte K.A."/>
            <person name="Gerlach D."/>
            <person name="Hatcher P."/>
            <person name="Jogdeo S."/>
            <person name="Krijgsveld J."/>
            <person name="Kriventseva E.V."/>
            <person name="Kultz D."/>
            <person name="Laforsch C."/>
            <person name="Lindquist E."/>
            <person name="Lopez J."/>
            <person name="Manak J.R."/>
            <person name="Muller J."/>
            <person name="Pangilinan J."/>
            <person name="Patwardhan R.P."/>
            <person name="Pitluck S."/>
            <person name="Pritham E.J."/>
            <person name="Rechtsteiner A."/>
            <person name="Rho M."/>
            <person name="Rogozin I.B."/>
            <person name="Sakarya O."/>
            <person name="Salamov A."/>
            <person name="Schaack S."/>
            <person name="Shapiro H."/>
            <person name="Shiga Y."/>
            <person name="Skalitzky C."/>
            <person name="Smith Z."/>
            <person name="Souvorov A."/>
            <person name="Sung W."/>
            <person name="Tang Z."/>
            <person name="Tsuchiya D."/>
            <person name="Tu H."/>
            <person name="Vos H."/>
            <person name="Wang M."/>
            <person name="Wolf Y.I."/>
            <person name="Yamagata H."/>
            <person name="Yamada T."/>
            <person name="Ye Y."/>
            <person name="Shaw J.R."/>
            <person name="Andrews J."/>
            <person name="Crease T.J."/>
            <person name="Tang H."/>
            <person name="Lucas S.M."/>
            <person name="Robertson H.M."/>
            <person name="Bork P."/>
            <person name="Koonin E.V."/>
            <person name="Zdobnov E.M."/>
            <person name="Grigoriev I.V."/>
            <person name="Lynch M."/>
            <person name="Boore J.L."/>
        </authorList>
    </citation>
    <scope>NUCLEOTIDE SEQUENCE [LARGE SCALE GENOMIC DNA]</scope>
</reference>
<evidence type="ECO:0000313" key="1">
    <source>
        <dbReference type="EMBL" id="EFX72745.1"/>
    </source>
</evidence>
<dbReference type="Proteomes" id="UP000000305">
    <property type="component" value="Unassembled WGS sequence"/>
</dbReference>
<name>E9H650_DAPPU</name>
<protein>
    <submittedName>
        <fullName evidence="1">Uncharacterized protein</fullName>
    </submittedName>
</protein>
<dbReference type="InParanoid" id="E9H650"/>
<dbReference type="KEGG" id="dpx:DAPPUDRAFT_110377"/>
<dbReference type="HOGENOM" id="CLU_1972725_0_0_1"/>
<sequence length="127" mass="14368">MGILHWIHRNLKLRNLQVMATFASLVANLAHRSALGFFSLYYPQSTGLVEASVALFVCDCDRCFSRERHSLTLFTTTWHITGLEWLGTFKRETAIIWPGSILLLATFDIQAHVKRHSGPGPEWSGPE</sequence>
<proteinExistence type="predicted"/>
<gene>
    <name evidence="1" type="ORF">DAPPUDRAFT_110377</name>
</gene>
<organism evidence="1 2">
    <name type="scientific">Daphnia pulex</name>
    <name type="common">Water flea</name>
    <dbReference type="NCBI Taxonomy" id="6669"/>
    <lineage>
        <taxon>Eukaryota</taxon>
        <taxon>Metazoa</taxon>
        <taxon>Ecdysozoa</taxon>
        <taxon>Arthropoda</taxon>
        <taxon>Crustacea</taxon>
        <taxon>Branchiopoda</taxon>
        <taxon>Diplostraca</taxon>
        <taxon>Cladocera</taxon>
        <taxon>Anomopoda</taxon>
        <taxon>Daphniidae</taxon>
        <taxon>Daphnia</taxon>
    </lineage>
</organism>
<dbReference type="AlphaFoldDB" id="E9H650"/>
<keyword evidence="2" id="KW-1185">Reference proteome</keyword>
<accession>E9H650</accession>
<evidence type="ECO:0000313" key="2">
    <source>
        <dbReference type="Proteomes" id="UP000000305"/>
    </source>
</evidence>
<dbReference type="OrthoDB" id="272139at2759"/>
<dbReference type="EMBL" id="GL732596">
    <property type="protein sequence ID" value="EFX72745.1"/>
    <property type="molecule type" value="Genomic_DNA"/>
</dbReference>